<keyword evidence="1" id="KW-0472">Membrane</keyword>
<dbReference type="InterPro" id="IPR029164">
    <property type="entry name" value="PIG-Y"/>
</dbReference>
<dbReference type="InterPro" id="IPR043136">
    <property type="entry name" value="B30.2/SPRY_sf"/>
</dbReference>
<dbReference type="SUPFAM" id="SSF49899">
    <property type="entry name" value="Concanavalin A-like lectins/glucanases"/>
    <property type="match status" value="1"/>
</dbReference>
<reference evidence="3" key="2">
    <citation type="journal article" date="2023" name="Microbiol Resour">
        <title>Decontamination and Annotation of the Draft Genome Sequence of the Oomycete Lagenidium giganteum ARSEF 373.</title>
        <authorList>
            <person name="Morgan W.R."/>
            <person name="Tartar A."/>
        </authorList>
    </citation>
    <scope>NUCLEOTIDE SEQUENCE</scope>
    <source>
        <strain evidence="3">ARSEF 373</strain>
    </source>
</reference>
<reference evidence="3" key="1">
    <citation type="submission" date="2022-11" db="EMBL/GenBank/DDBJ databases">
        <authorList>
            <person name="Morgan W.R."/>
            <person name="Tartar A."/>
        </authorList>
    </citation>
    <scope>NUCLEOTIDE SEQUENCE</scope>
    <source>
        <strain evidence="3">ARSEF 373</strain>
    </source>
</reference>
<evidence type="ECO:0000313" key="4">
    <source>
        <dbReference type="Proteomes" id="UP001146120"/>
    </source>
</evidence>
<dbReference type="InterPro" id="IPR003877">
    <property type="entry name" value="SPRY_dom"/>
</dbReference>
<keyword evidence="4" id="KW-1185">Reference proteome</keyword>
<comment type="caution">
    <text evidence="3">The sequence shown here is derived from an EMBL/GenBank/DDBJ whole genome shotgun (WGS) entry which is preliminary data.</text>
</comment>
<dbReference type="PANTHER" id="PTHR36485">
    <property type="entry name" value="OS01G0939000 PROTEIN"/>
    <property type="match status" value="1"/>
</dbReference>
<evidence type="ECO:0000259" key="2">
    <source>
        <dbReference type="PROSITE" id="PS50188"/>
    </source>
</evidence>
<dbReference type="EMBL" id="DAKRPA010000060">
    <property type="protein sequence ID" value="DBA00654.1"/>
    <property type="molecule type" value="Genomic_DNA"/>
</dbReference>
<keyword evidence="1" id="KW-0812">Transmembrane</keyword>
<dbReference type="AlphaFoldDB" id="A0AAV2Z3L0"/>
<gene>
    <name evidence="3" type="ORF">N0F65_003583</name>
</gene>
<proteinExistence type="predicted"/>
<feature type="domain" description="B30.2/SPRY" evidence="2">
    <location>
        <begin position="1"/>
        <end position="164"/>
    </location>
</feature>
<keyword evidence="1" id="KW-1133">Transmembrane helix</keyword>
<feature type="transmembrane region" description="Helical" evidence="1">
    <location>
        <begin position="300"/>
        <end position="320"/>
    </location>
</feature>
<evidence type="ECO:0000256" key="1">
    <source>
        <dbReference type="SAM" id="Phobius"/>
    </source>
</evidence>
<evidence type="ECO:0000313" key="3">
    <source>
        <dbReference type="EMBL" id="DBA00654.1"/>
    </source>
</evidence>
<dbReference type="CDD" id="cd11709">
    <property type="entry name" value="SPRY"/>
    <property type="match status" value="1"/>
</dbReference>
<dbReference type="Proteomes" id="UP001146120">
    <property type="component" value="Unassembled WGS sequence"/>
</dbReference>
<dbReference type="PROSITE" id="PS50188">
    <property type="entry name" value="B302_SPRY"/>
    <property type="match status" value="1"/>
</dbReference>
<protein>
    <recommendedName>
        <fullName evidence="2">B30.2/SPRY domain-containing protein</fullName>
    </recommendedName>
</protein>
<dbReference type="InterPro" id="IPR013320">
    <property type="entry name" value="ConA-like_dom_sf"/>
</dbReference>
<feature type="transmembrane region" description="Helical" evidence="1">
    <location>
        <begin position="246"/>
        <end position="267"/>
    </location>
</feature>
<dbReference type="InterPro" id="IPR001870">
    <property type="entry name" value="B30.2/SPRY"/>
</dbReference>
<dbReference type="PANTHER" id="PTHR36485:SF1">
    <property type="entry name" value="TRANSMEMBRANE PROTEIN"/>
    <property type="match status" value="1"/>
</dbReference>
<sequence>MHRAMRRDPCCRLRHLLYNHVFKNFFFTSGCHYWEVLIVRTSRSSRIVVGVVPNEDFDGETLHGPAVSWVNGAFWYCANGTVMKNGVEVAQVSPFGEGDCVGVYVDMNSQQMSFFLNGEEQQPCSADNRCEPAGSEVMVNPAKQVDLKNRSWKSIHNKYALFAAITFSPATDEVDIYSAHAPIGKEDEKLVSTSTCWLFLKFTPLCSTNMKYIHNESRVPLYIFIVSHCRSTMAENAKRAGSTSEVWGYVIVLAAATSFIAAMYTMVGSKVLRYALNDGHAPATQATILSSIETDFYYCYLIPLTIPISILAFYANWVSLKFFRHN</sequence>
<accession>A0AAV2Z3L0</accession>
<organism evidence="3 4">
    <name type="scientific">Lagenidium giganteum</name>
    <dbReference type="NCBI Taxonomy" id="4803"/>
    <lineage>
        <taxon>Eukaryota</taxon>
        <taxon>Sar</taxon>
        <taxon>Stramenopiles</taxon>
        <taxon>Oomycota</taxon>
        <taxon>Peronosporomycetes</taxon>
        <taxon>Pythiales</taxon>
        <taxon>Pythiaceae</taxon>
    </lineage>
</organism>
<dbReference type="Gene3D" id="2.60.120.920">
    <property type="match status" value="1"/>
</dbReference>
<name>A0AAV2Z3L0_9STRA</name>
<dbReference type="Pfam" id="PF15159">
    <property type="entry name" value="PIG-Y"/>
    <property type="match status" value="1"/>
</dbReference>
<dbReference type="Pfam" id="PF00622">
    <property type="entry name" value="SPRY"/>
    <property type="match status" value="1"/>
</dbReference>